<organism evidence="4 5">
    <name type="scientific">Flavobacterium laiguense</name>
    <dbReference type="NCBI Taxonomy" id="2169409"/>
    <lineage>
        <taxon>Bacteria</taxon>
        <taxon>Pseudomonadati</taxon>
        <taxon>Bacteroidota</taxon>
        <taxon>Flavobacteriia</taxon>
        <taxon>Flavobacteriales</taxon>
        <taxon>Flavobacteriaceae</taxon>
        <taxon>Flavobacterium</taxon>
    </lineage>
</organism>
<dbReference type="InterPro" id="IPR050465">
    <property type="entry name" value="UPF0194_transport"/>
</dbReference>
<dbReference type="EMBL" id="QCZH01000011">
    <property type="protein sequence ID" value="PWA08723.1"/>
    <property type="molecule type" value="Genomic_DNA"/>
</dbReference>
<protein>
    <submittedName>
        <fullName evidence="4">HlyD family secretion protein</fullName>
    </submittedName>
</protein>
<proteinExistence type="predicted"/>
<dbReference type="AlphaFoldDB" id="A0A2U1JV67"/>
<name>A0A2U1JV67_9FLAO</name>
<keyword evidence="2 3" id="KW-0175">Coiled coil</keyword>
<dbReference type="GO" id="GO:0030313">
    <property type="term" value="C:cell envelope"/>
    <property type="evidence" value="ECO:0007669"/>
    <property type="project" value="UniProtKB-SubCell"/>
</dbReference>
<gene>
    <name evidence="4" type="ORF">DB891_10890</name>
</gene>
<evidence type="ECO:0000256" key="3">
    <source>
        <dbReference type="SAM" id="Coils"/>
    </source>
</evidence>
<dbReference type="PROSITE" id="PS51257">
    <property type="entry name" value="PROKAR_LIPOPROTEIN"/>
    <property type="match status" value="1"/>
</dbReference>
<keyword evidence="5" id="KW-1185">Reference proteome</keyword>
<dbReference type="PANTHER" id="PTHR32347:SF23">
    <property type="entry name" value="BLL5650 PROTEIN"/>
    <property type="match status" value="1"/>
</dbReference>
<dbReference type="Proteomes" id="UP000245618">
    <property type="component" value="Unassembled WGS sequence"/>
</dbReference>
<evidence type="ECO:0000256" key="2">
    <source>
        <dbReference type="ARBA" id="ARBA00023054"/>
    </source>
</evidence>
<accession>A0A2U1JV67</accession>
<comment type="caution">
    <text evidence="4">The sequence shown here is derived from an EMBL/GenBank/DDBJ whole genome shotgun (WGS) entry which is preliminary data.</text>
</comment>
<sequence>MKQIFILTLLLSLFSCNSSNEKADGYGNFEATEVTISAEANGKLEYLNLEEGDIIEPNTLVGLVDTIQLHLNKQQLVASKATVYSKSENVLSQISVLQAQLKTTLKEQKRIQNMFAENAATKRQVDEIEGKVNVIKEQIKGVQTQNAPIINEITSIDVQIKKINDQIKNSKIINPIKATVLAKYAEPNETASFGKPLYKIANLSQMTLRVYISETQLPQIKLNQKVTVKIDNGTGMKSYPGTISWISSVAEFTPKIIQTKEERVNLVYAVKMEVKNDGGLKIGMPAEMWIAPNDIKLRIK</sequence>
<dbReference type="PANTHER" id="PTHR32347">
    <property type="entry name" value="EFFLUX SYSTEM COMPONENT YKNX-RELATED"/>
    <property type="match status" value="1"/>
</dbReference>
<evidence type="ECO:0000313" key="4">
    <source>
        <dbReference type="EMBL" id="PWA08723.1"/>
    </source>
</evidence>
<reference evidence="4 5" key="1">
    <citation type="submission" date="2018-04" db="EMBL/GenBank/DDBJ databases">
        <title>Flavobacterium sp. nov., isolated from glacier ice.</title>
        <authorList>
            <person name="Liu Q."/>
            <person name="Xin Y.-H."/>
        </authorList>
    </citation>
    <scope>NUCLEOTIDE SEQUENCE [LARGE SCALE GENOMIC DNA]</scope>
    <source>
        <strain evidence="4 5">LB2P30</strain>
    </source>
</reference>
<evidence type="ECO:0000256" key="1">
    <source>
        <dbReference type="ARBA" id="ARBA00004196"/>
    </source>
</evidence>
<evidence type="ECO:0000313" key="5">
    <source>
        <dbReference type="Proteomes" id="UP000245618"/>
    </source>
</evidence>
<dbReference type="RefSeq" id="WP_116763435.1">
    <property type="nucleotide sequence ID" value="NZ_QCZH01000011.1"/>
</dbReference>
<comment type="subcellular location">
    <subcellularLocation>
        <location evidence="1">Cell envelope</location>
    </subcellularLocation>
</comment>
<dbReference type="Gene3D" id="2.40.30.170">
    <property type="match status" value="1"/>
</dbReference>
<feature type="coiled-coil region" evidence="3">
    <location>
        <begin position="111"/>
        <end position="145"/>
    </location>
</feature>
<dbReference type="OrthoDB" id="9778236at2"/>